<accession>A0A085YYM3</accession>
<name>A0A085YYM3_9FLAO</name>
<dbReference type="EMBL" id="JPRO01000026">
    <property type="protein sequence ID" value="KFE97286.1"/>
    <property type="molecule type" value="Genomic_DNA"/>
</dbReference>
<dbReference type="STRING" id="421531.IX38_20800"/>
<dbReference type="RefSeq" id="WP_034707693.1">
    <property type="nucleotide sequence ID" value="NZ_JPRO01000026.1"/>
</dbReference>
<dbReference type="Proteomes" id="UP000028703">
    <property type="component" value="Unassembled WGS sequence"/>
</dbReference>
<evidence type="ECO:0008006" key="3">
    <source>
        <dbReference type="Google" id="ProtNLM"/>
    </source>
</evidence>
<comment type="caution">
    <text evidence="1">The sequence shown here is derived from an EMBL/GenBank/DDBJ whole genome shotgun (WGS) entry which is preliminary data.</text>
</comment>
<protein>
    <recommendedName>
        <fullName evidence="3">Peptide modification target</fullName>
    </recommendedName>
</protein>
<dbReference type="NCBIfam" id="TIGR04139">
    <property type="entry name" value="CxxCx5CxxC_targ"/>
    <property type="match status" value="1"/>
</dbReference>
<dbReference type="AlphaFoldDB" id="A0A085YYM3"/>
<proteinExistence type="predicted"/>
<sequence>MKKLAGMKNFSSLENKKLKDLKTVQGGSYNVQSNVSVGEGCIEYDTYTGPGGKYIGILVVCDPT</sequence>
<dbReference type="OrthoDB" id="769301at2"/>
<dbReference type="InterPro" id="IPR026437">
    <property type="entry name" value="CxxCx5CxxC_targ"/>
</dbReference>
<evidence type="ECO:0000313" key="1">
    <source>
        <dbReference type="EMBL" id="KFE97286.1"/>
    </source>
</evidence>
<gene>
    <name evidence="1" type="ORF">IX38_20800</name>
</gene>
<keyword evidence="2" id="KW-1185">Reference proteome</keyword>
<evidence type="ECO:0000313" key="2">
    <source>
        <dbReference type="Proteomes" id="UP000028703"/>
    </source>
</evidence>
<reference evidence="1 2" key="1">
    <citation type="submission" date="2014-07" db="EMBL/GenBank/DDBJ databases">
        <title>Genome of Chryseobacterium luteum DSM 18605.</title>
        <authorList>
            <person name="Stropko S.J."/>
            <person name="Pipes S.E."/>
            <person name="Newman J.D."/>
        </authorList>
    </citation>
    <scope>NUCLEOTIDE SEQUENCE [LARGE SCALE GENOMIC DNA]</scope>
    <source>
        <strain evidence="1 2">DSM 18605</strain>
    </source>
</reference>
<organism evidence="1 2">
    <name type="scientific">Chryseobacterium luteum</name>
    <dbReference type="NCBI Taxonomy" id="421531"/>
    <lineage>
        <taxon>Bacteria</taxon>
        <taxon>Pseudomonadati</taxon>
        <taxon>Bacteroidota</taxon>
        <taxon>Flavobacteriia</taxon>
        <taxon>Flavobacteriales</taxon>
        <taxon>Weeksellaceae</taxon>
        <taxon>Chryseobacterium group</taxon>
        <taxon>Chryseobacterium</taxon>
    </lineage>
</organism>